<dbReference type="OrthoDB" id="7676259at2"/>
<dbReference type="EMBL" id="VLLF01000007">
    <property type="protein sequence ID" value="TWI84635.1"/>
    <property type="molecule type" value="Genomic_DNA"/>
</dbReference>
<dbReference type="AlphaFoldDB" id="A0A562STP8"/>
<sequence>MRIEKITAGIDGAHGPVPVKIAGTGQDLYLFDLEALVPSVHGRMDPGLEQYVTDFAEKHPCYIVTSYGYHVVLRTLPEHVRCVAAGIYAASGAEIWKTDQPVHQEDHLFRDSLYEFMAQVVQRSTYPDKKAPLLDVGPASLRLDIPGQRATVRERQAYLRWENTHSELANIVHEFTARFPDYQICRDGMTSLLITHRNFSARSTLTGIKADHPEGRILGYFRPSSLAGYAADMAAGLQPQDLIAEVNGPSDLAQLLKYEERRHDCAEPALPNALLDLLEL</sequence>
<dbReference type="Gene3D" id="3.30.1240.20">
    <property type="match status" value="1"/>
</dbReference>
<reference evidence="1 2" key="1">
    <citation type="submission" date="2019-07" db="EMBL/GenBank/DDBJ databases">
        <title>Genomic Encyclopedia of Archaeal and Bacterial Type Strains, Phase II (KMG-II): from individual species to whole genera.</title>
        <authorList>
            <person name="Goeker M."/>
        </authorList>
    </citation>
    <scope>NUCLEOTIDE SEQUENCE [LARGE SCALE GENOMIC DNA]</scope>
    <source>
        <strain evidence="1 2">ATCC BAA-252</strain>
    </source>
</reference>
<organism evidence="1 2">
    <name type="scientific">Roseibium hamelinense</name>
    <dbReference type="NCBI Taxonomy" id="150831"/>
    <lineage>
        <taxon>Bacteria</taxon>
        <taxon>Pseudomonadati</taxon>
        <taxon>Pseudomonadota</taxon>
        <taxon>Alphaproteobacteria</taxon>
        <taxon>Hyphomicrobiales</taxon>
        <taxon>Stappiaceae</taxon>
        <taxon>Roseibium</taxon>
    </lineage>
</organism>
<dbReference type="Proteomes" id="UP000320593">
    <property type="component" value="Unassembled WGS sequence"/>
</dbReference>
<dbReference type="Gene3D" id="3.40.50.1000">
    <property type="entry name" value="HAD superfamily/HAD-like"/>
    <property type="match status" value="1"/>
</dbReference>
<name>A0A562STP8_9HYPH</name>
<comment type="caution">
    <text evidence="1">The sequence shown here is derived from an EMBL/GenBank/DDBJ whole genome shotgun (WGS) entry which is preliminary data.</text>
</comment>
<evidence type="ECO:0000313" key="2">
    <source>
        <dbReference type="Proteomes" id="UP000320593"/>
    </source>
</evidence>
<dbReference type="RefSeq" id="WP_145344643.1">
    <property type="nucleotide sequence ID" value="NZ_SMLY01000067.1"/>
</dbReference>
<evidence type="ECO:0000313" key="1">
    <source>
        <dbReference type="EMBL" id="TWI84635.1"/>
    </source>
</evidence>
<accession>A0A562STP8</accession>
<gene>
    <name evidence="1" type="ORF">JM93_02967</name>
</gene>
<keyword evidence="2" id="KW-1185">Reference proteome</keyword>
<dbReference type="InterPro" id="IPR043169">
    <property type="entry name" value="PMM_cap"/>
</dbReference>
<protein>
    <submittedName>
        <fullName evidence="1">Uncharacterized protein</fullName>
    </submittedName>
</protein>
<dbReference type="InterPro" id="IPR023214">
    <property type="entry name" value="HAD_sf"/>
</dbReference>
<proteinExistence type="predicted"/>